<dbReference type="InterPro" id="IPR002372">
    <property type="entry name" value="PQQ_rpt_dom"/>
</dbReference>
<dbReference type="InterPro" id="IPR015943">
    <property type="entry name" value="WD40/YVTN_repeat-like_dom_sf"/>
</dbReference>
<evidence type="ECO:0000313" key="2">
    <source>
        <dbReference type="EMBL" id="GAA2421791.1"/>
    </source>
</evidence>
<reference evidence="2 3" key="1">
    <citation type="journal article" date="2019" name="Int. J. Syst. Evol. Microbiol.">
        <title>The Global Catalogue of Microorganisms (GCM) 10K type strain sequencing project: providing services to taxonomists for standard genome sequencing and annotation.</title>
        <authorList>
            <consortium name="The Broad Institute Genomics Platform"/>
            <consortium name="The Broad Institute Genome Sequencing Center for Infectious Disease"/>
            <person name="Wu L."/>
            <person name="Ma J."/>
        </authorList>
    </citation>
    <scope>NUCLEOTIDE SEQUENCE [LARGE SCALE GENOMIC DNA]</scope>
    <source>
        <strain evidence="2 3">JCM 3325</strain>
    </source>
</reference>
<dbReference type="Gene3D" id="2.130.10.10">
    <property type="entry name" value="YVTN repeat-like/Quinoprotein amine dehydrogenase"/>
    <property type="match status" value="1"/>
</dbReference>
<dbReference type="Proteomes" id="UP001501231">
    <property type="component" value="Unassembled WGS sequence"/>
</dbReference>
<dbReference type="EMBL" id="BAAARW010000012">
    <property type="protein sequence ID" value="GAA2421791.1"/>
    <property type="molecule type" value="Genomic_DNA"/>
</dbReference>
<keyword evidence="3" id="KW-1185">Reference proteome</keyword>
<protein>
    <submittedName>
        <fullName evidence="2">PQQ-binding-like beta-propeller repeat protein</fullName>
    </submittedName>
</protein>
<gene>
    <name evidence="2" type="ORF">GCM10010191_36810</name>
</gene>
<proteinExistence type="predicted"/>
<dbReference type="SUPFAM" id="SSF50998">
    <property type="entry name" value="Quinoprotein alcohol dehydrogenase-like"/>
    <property type="match status" value="2"/>
</dbReference>
<name>A0ABN3J5X0_9ACTN</name>
<comment type="caution">
    <text evidence="2">The sequence shown here is derived from an EMBL/GenBank/DDBJ whole genome shotgun (WGS) entry which is preliminary data.</text>
</comment>
<dbReference type="PROSITE" id="PS51257">
    <property type="entry name" value="PROKAR_LIPOPROTEIN"/>
    <property type="match status" value="1"/>
</dbReference>
<dbReference type="InterPro" id="IPR011047">
    <property type="entry name" value="Quinoprotein_ADH-like_sf"/>
</dbReference>
<accession>A0ABN3J5X0</accession>
<evidence type="ECO:0000259" key="1">
    <source>
        <dbReference type="Pfam" id="PF13360"/>
    </source>
</evidence>
<evidence type="ECO:0000313" key="3">
    <source>
        <dbReference type="Proteomes" id="UP001501231"/>
    </source>
</evidence>
<dbReference type="Pfam" id="PF13360">
    <property type="entry name" value="PQQ_2"/>
    <property type="match status" value="1"/>
</dbReference>
<sequence>MALPAHRPLPSAAIPVHIATLGALLLAAGCSGDPDRGALAAQGWTGTGVNSVSRPMAGAGVTAVTGLRTDGSLETSVFDLAGGRRLWSRPATMVGRLSGMGVQPPAVTGTPGKGLVTAVEPRKTGKWNATLVARDARTGTERWARPVDSTFGPVRCGPNVCLSEFTARKNAQFVALDPATGRPLWRTPGIAEVEHQDASRAVLFRMAKKPTLEARDLRTGRTLWTFPVDRAVGSGVNLSGGWAFGTAKAPGGAGEVLVGYMAPYQARKGGTLSPYGFFGLRLADGKQVWTRKRLLRIYPSPNPATGLFARQITPRGGFGAFERIDPGSGRTTATLGADKAPRSLWWLSLPADMSKLGFVVQGKPGSAYELSNGARVTDPALRAWSFCSMNPPELRITGLRGFYPIAALCAYDVATGKKAAAPGAPPLWYTGSSDGWRVWRDERGAVHGVRDGSGSAPGMYGA</sequence>
<feature type="domain" description="Pyrrolo-quinoline quinone repeat" evidence="1">
    <location>
        <begin position="57"/>
        <end position="225"/>
    </location>
</feature>
<organism evidence="2 3">
    <name type="scientific">Actinomadura vinacea</name>
    <dbReference type="NCBI Taxonomy" id="115336"/>
    <lineage>
        <taxon>Bacteria</taxon>
        <taxon>Bacillati</taxon>
        <taxon>Actinomycetota</taxon>
        <taxon>Actinomycetes</taxon>
        <taxon>Streptosporangiales</taxon>
        <taxon>Thermomonosporaceae</taxon>
        <taxon>Actinomadura</taxon>
    </lineage>
</organism>